<name>A0A0C3GUD2_OIDMZ</name>
<dbReference type="FunFam" id="3.40.50.720:FF:000121">
    <property type="entry name" value="Prostaglandin reductase 2"/>
    <property type="match status" value="1"/>
</dbReference>
<dbReference type="PANTHER" id="PTHR43205:SF19">
    <property type="entry name" value="ENOYL REDUCTASE (ER) DOMAIN-CONTAINING PROTEIN"/>
    <property type="match status" value="1"/>
</dbReference>
<reference evidence="4" key="2">
    <citation type="submission" date="2015-01" db="EMBL/GenBank/DDBJ databases">
        <title>Evolutionary Origins and Diversification of the Mycorrhizal Mutualists.</title>
        <authorList>
            <consortium name="DOE Joint Genome Institute"/>
            <consortium name="Mycorrhizal Genomics Consortium"/>
            <person name="Kohler A."/>
            <person name="Kuo A."/>
            <person name="Nagy L.G."/>
            <person name="Floudas D."/>
            <person name="Copeland A."/>
            <person name="Barry K.W."/>
            <person name="Cichocki N."/>
            <person name="Veneault-Fourrey C."/>
            <person name="LaButti K."/>
            <person name="Lindquist E.A."/>
            <person name="Lipzen A."/>
            <person name="Lundell T."/>
            <person name="Morin E."/>
            <person name="Murat C."/>
            <person name="Riley R."/>
            <person name="Ohm R."/>
            <person name="Sun H."/>
            <person name="Tunlid A."/>
            <person name="Henrissat B."/>
            <person name="Grigoriev I.V."/>
            <person name="Hibbett D.S."/>
            <person name="Martin F."/>
        </authorList>
    </citation>
    <scope>NUCLEOTIDE SEQUENCE [LARGE SCALE GENOMIC DNA]</scope>
    <source>
        <strain evidence="4">Zn</strain>
    </source>
</reference>
<evidence type="ECO:0000259" key="2">
    <source>
        <dbReference type="SMART" id="SM00829"/>
    </source>
</evidence>
<dbReference type="InterPro" id="IPR045010">
    <property type="entry name" value="MDR_fam"/>
</dbReference>
<dbReference type="Pfam" id="PF00107">
    <property type="entry name" value="ADH_zinc_N"/>
    <property type="match status" value="1"/>
</dbReference>
<dbReference type="GO" id="GO:0016628">
    <property type="term" value="F:oxidoreductase activity, acting on the CH-CH group of donors, NAD or NADP as acceptor"/>
    <property type="evidence" value="ECO:0007669"/>
    <property type="project" value="InterPro"/>
</dbReference>
<dbReference type="AlphaFoldDB" id="A0A0C3GUD2"/>
<keyword evidence="4" id="KW-1185">Reference proteome</keyword>
<dbReference type="InterPro" id="IPR036291">
    <property type="entry name" value="NAD(P)-bd_dom_sf"/>
</dbReference>
<dbReference type="OrthoDB" id="809632at2759"/>
<dbReference type="PANTHER" id="PTHR43205">
    <property type="entry name" value="PROSTAGLANDIN REDUCTASE"/>
    <property type="match status" value="1"/>
</dbReference>
<dbReference type="Gene3D" id="3.90.180.10">
    <property type="entry name" value="Medium-chain alcohol dehydrogenases, catalytic domain"/>
    <property type="match status" value="1"/>
</dbReference>
<dbReference type="EMBL" id="KN832892">
    <property type="protein sequence ID" value="KIM93996.1"/>
    <property type="molecule type" value="Genomic_DNA"/>
</dbReference>
<dbReference type="InParanoid" id="A0A0C3GUD2"/>
<dbReference type="Proteomes" id="UP000054321">
    <property type="component" value="Unassembled WGS sequence"/>
</dbReference>
<dbReference type="SUPFAM" id="SSF50129">
    <property type="entry name" value="GroES-like"/>
    <property type="match status" value="1"/>
</dbReference>
<organism evidence="3 4">
    <name type="scientific">Oidiodendron maius (strain Zn)</name>
    <dbReference type="NCBI Taxonomy" id="913774"/>
    <lineage>
        <taxon>Eukaryota</taxon>
        <taxon>Fungi</taxon>
        <taxon>Dikarya</taxon>
        <taxon>Ascomycota</taxon>
        <taxon>Pezizomycotina</taxon>
        <taxon>Leotiomycetes</taxon>
        <taxon>Leotiomycetes incertae sedis</taxon>
        <taxon>Myxotrichaceae</taxon>
        <taxon>Oidiodendron</taxon>
    </lineage>
</organism>
<evidence type="ECO:0000313" key="4">
    <source>
        <dbReference type="Proteomes" id="UP000054321"/>
    </source>
</evidence>
<dbReference type="Pfam" id="PF16884">
    <property type="entry name" value="ADH_N_2"/>
    <property type="match status" value="1"/>
</dbReference>
<protein>
    <recommendedName>
        <fullName evidence="2">Enoyl reductase (ER) domain-containing protein</fullName>
    </recommendedName>
</protein>
<reference evidence="3 4" key="1">
    <citation type="submission" date="2014-04" db="EMBL/GenBank/DDBJ databases">
        <authorList>
            <consortium name="DOE Joint Genome Institute"/>
            <person name="Kuo A."/>
            <person name="Martino E."/>
            <person name="Perotto S."/>
            <person name="Kohler A."/>
            <person name="Nagy L.G."/>
            <person name="Floudas D."/>
            <person name="Copeland A."/>
            <person name="Barry K.W."/>
            <person name="Cichocki N."/>
            <person name="Veneault-Fourrey C."/>
            <person name="LaButti K."/>
            <person name="Lindquist E.A."/>
            <person name="Lipzen A."/>
            <person name="Lundell T."/>
            <person name="Morin E."/>
            <person name="Murat C."/>
            <person name="Sun H."/>
            <person name="Tunlid A."/>
            <person name="Henrissat B."/>
            <person name="Grigoriev I.V."/>
            <person name="Hibbett D.S."/>
            <person name="Martin F."/>
            <person name="Nordberg H.P."/>
            <person name="Cantor M.N."/>
            <person name="Hua S.X."/>
        </authorList>
    </citation>
    <scope>NUCLEOTIDE SEQUENCE [LARGE SCALE GENOMIC DNA]</scope>
    <source>
        <strain evidence="3 4">Zn</strain>
    </source>
</reference>
<dbReference type="InterPro" id="IPR011032">
    <property type="entry name" value="GroES-like_sf"/>
</dbReference>
<evidence type="ECO:0000313" key="3">
    <source>
        <dbReference type="EMBL" id="KIM93996.1"/>
    </source>
</evidence>
<keyword evidence="1" id="KW-0560">Oxidoreductase</keyword>
<evidence type="ECO:0000256" key="1">
    <source>
        <dbReference type="ARBA" id="ARBA00023002"/>
    </source>
</evidence>
<dbReference type="SUPFAM" id="SSF51735">
    <property type="entry name" value="NAD(P)-binding Rossmann-fold domains"/>
    <property type="match status" value="1"/>
</dbReference>
<accession>A0A0C3GUD2</accession>
<dbReference type="InterPro" id="IPR041694">
    <property type="entry name" value="ADH_N_2"/>
</dbReference>
<dbReference type="CDD" id="cd05288">
    <property type="entry name" value="PGDH"/>
    <property type="match status" value="1"/>
</dbReference>
<dbReference type="HOGENOM" id="CLU_026673_29_2_1"/>
<gene>
    <name evidence="3" type="ORF">OIDMADRAFT_149626</name>
</gene>
<dbReference type="STRING" id="913774.A0A0C3GUD2"/>
<dbReference type="InterPro" id="IPR020843">
    <property type="entry name" value="ER"/>
</dbReference>
<sequence>MDSPKPIPSTIREWIIRKKPANEKVTKEHFSLRTVSLNDQQVEALIVSQRYISNDPAQRTWMDDGPFNDRPYLPPVMQEGVKVFAGTVAEVIETYGTTGFTAGEMVFGYFGWADYALVDPNAGAPIEKIPPTIKPEEFHCLSLSGRSAYFAFFRRAEATKSMRTVVVNAAAGAVGSMVTQFAKNIIGIERVIGICGSNEKCRIIKEKCGVDIALNYKSPNFEPEFIAATPDYIDLLFDNVGGKQLDLGIKRIAPMGKVLSCGAVSHYERDEVSAVSGSSWMQIIYQQATILGFLVVNYLAETPEAVRDMSKWAQEGKIELLRSVYEASLEEVPDAYRFMLEGKGVGKLITKLK</sequence>
<dbReference type="Gene3D" id="3.40.50.720">
    <property type="entry name" value="NAD(P)-binding Rossmann-like Domain"/>
    <property type="match status" value="1"/>
</dbReference>
<feature type="domain" description="Enoyl reductase (ER)" evidence="2">
    <location>
        <begin position="65"/>
        <end position="350"/>
    </location>
</feature>
<proteinExistence type="predicted"/>
<dbReference type="SMART" id="SM00829">
    <property type="entry name" value="PKS_ER"/>
    <property type="match status" value="1"/>
</dbReference>
<dbReference type="InterPro" id="IPR013149">
    <property type="entry name" value="ADH-like_C"/>
</dbReference>